<sequence>MERFTLVNYCLGLLGVLVLQGLITVEGRNIFNAGNRVFNPDEDTQSKILELLLQKSVVPIEKNSLVDVELANKFADLKELLTLKEELELERAIAKMAEGKSLTNKRGEPCFWKYCV</sequence>
<dbReference type="STRING" id="30732.ENSOMEP00000012425"/>
<dbReference type="Proteomes" id="UP000646548">
    <property type="component" value="Unassembled WGS sequence"/>
</dbReference>
<dbReference type="OMA" id="IWAFLLR"/>
<keyword evidence="10" id="KW-1185">Reference proteome</keyword>
<dbReference type="GO" id="GO:0005576">
    <property type="term" value="C:extracellular region"/>
    <property type="evidence" value="ECO:0007669"/>
    <property type="project" value="UniProtKB-SubCell"/>
</dbReference>
<keyword evidence="3" id="KW-0964">Secreted</keyword>
<reference evidence="9" key="1">
    <citation type="submission" date="2025-05" db="UniProtKB">
        <authorList>
            <consortium name="Ensembl"/>
        </authorList>
    </citation>
    <scope>IDENTIFICATION</scope>
</reference>
<evidence type="ECO:0000256" key="4">
    <source>
        <dbReference type="ARBA" id="ARBA00022702"/>
    </source>
</evidence>
<dbReference type="PANTHER" id="PTHR36876">
    <property type="entry name" value="UROTENSIN-2B"/>
    <property type="match status" value="1"/>
</dbReference>
<dbReference type="EMBL" id="WKFB01001213">
    <property type="protein sequence ID" value="KAF6714704.1"/>
    <property type="molecule type" value="Genomic_DNA"/>
</dbReference>
<evidence type="ECO:0000256" key="6">
    <source>
        <dbReference type="SAM" id="Coils"/>
    </source>
</evidence>
<dbReference type="PANTHER" id="PTHR36876:SF1">
    <property type="entry name" value="UROTENSIN-2B"/>
    <property type="match status" value="1"/>
</dbReference>
<evidence type="ECO:0000256" key="5">
    <source>
        <dbReference type="ARBA" id="ARBA00023157"/>
    </source>
</evidence>
<reference evidence="8" key="2">
    <citation type="journal article" name="BMC Genomics">
        <title>Long-read sequencing and de novo genome assembly of marine medaka (Oryzias melastigma).</title>
        <authorList>
            <person name="Liang P."/>
            <person name="Saqib H.S.A."/>
            <person name="Ni X."/>
            <person name="Shen Y."/>
        </authorList>
    </citation>
    <scope>NUCLEOTIDE SEQUENCE</scope>
    <source>
        <strain evidence="8">Bigg-433</strain>
    </source>
</reference>
<evidence type="ECO:0000313" key="10">
    <source>
        <dbReference type="Proteomes" id="UP000261560"/>
    </source>
</evidence>
<dbReference type="Proteomes" id="UP000261560">
    <property type="component" value="Unplaced"/>
</dbReference>
<dbReference type="Ensembl" id="ENSOMET00000019770.1">
    <property type="protein sequence ID" value="ENSOMEP00000012425.1"/>
    <property type="gene ID" value="ENSOMEG00000013807.1"/>
</dbReference>
<evidence type="ECO:0000313" key="9">
    <source>
        <dbReference type="Ensembl" id="ENSOMEP00000029070.1"/>
    </source>
</evidence>
<keyword evidence="7" id="KW-0472">Membrane</keyword>
<evidence type="ECO:0000313" key="8">
    <source>
        <dbReference type="EMBL" id="KAF6714704.1"/>
    </source>
</evidence>
<protein>
    <submittedName>
        <fullName evidence="8">Urotensin-2B</fullName>
    </submittedName>
</protein>
<accession>A0A3B3DI41</accession>
<keyword evidence="4" id="KW-0372">Hormone</keyword>
<name>A0A3B3DI41_ORYME</name>
<evidence type="ECO:0000256" key="3">
    <source>
        <dbReference type="ARBA" id="ARBA00022525"/>
    </source>
</evidence>
<dbReference type="AlphaFoldDB" id="A0A3B3DI41"/>
<dbReference type="PROSITE" id="PS00984">
    <property type="entry name" value="UROTENSIN_II"/>
    <property type="match status" value="1"/>
</dbReference>
<keyword evidence="5" id="KW-1015">Disulfide bond</keyword>
<dbReference type="PaxDb" id="30732-ENSOMEP00000012425"/>
<dbReference type="InterPro" id="IPR043255">
    <property type="entry name" value="U-IIB"/>
</dbReference>
<keyword evidence="6" id="KW-0175">Coiled coil</keyword>
<dbReference type="GO" id="GO:0008217">
    <property type="term" value="P:regulation of blood pressure"/>
    <property type="evidence" value="ECO:0007669"/>
    <property type="project" value="InterPro"/>
</dbReference>
<keyword evidence="7" id="KW-0812">Transmembrane</keyword>
<organism evidence="9 10">
    <name type="scientific">Oryzias melastigma</name>
    <name type="common">Marine medaka</name>
    <dbReference type="NCBI Taxonomy" id="30732"/>
    <lineage>
        <taxon>Eukaryota</taxon>
        <taxon>Metazoa</taxon>
        <taxon>Chordata</taxon>
        <taxon>Craniata</taxon>
        <taxon>Vertebrata</taxon>
        <taxon>Euteleostomi</taxon>
        <taxon>Actinopterygii</taxon>
        <taxon>Neopterygii</taxon>
        <taxon>Teleostei</taxon>
        <taxon>Neoteleostei</taxon>
        <taxon>Acanthomorphata</taxon>
        <taxon>Ovalentaria</taxon>
        <taxon>Atherinomorphae</taxon>
        <taxon>Beloniformes</taxon>
        <taxon>Adrianichthyidae</taxon>
        <taxon>Oryziinae</taxon>
        <taxon>Oryzias</taxon>
    </lineage>
</organism>
<gene>
    <name evidence="8" type="ORF">FQA47_007506</name>
</gene>
<evidence type="ECO:0000256" key="7">
    <source>
        <dbReference type="SAM" id="Phobius"/>
    </source>
</evidence>
<evidence type="ECO:0000256" key="1">
    <source>
        <dbReference type="ARBA" id="ARBA00004613"/>
    </source>
</evidence>
<comment type="subcellular location">
    <subcellularLocation>
        <location evidence="1">Secreted</location>
    </subcellularLocation>
</comment>
<dbReference type="GeneTree" id="ENSGT01140000283655"/>
<proteinExistence type="inferred from homology"/>
<feature type="transmembrane region" description="Helical" evidence="7">
    <location>
        <begin position="6"/>
        <end position="25"/>
    </location>
</feature>
<evidence type="ECO:0000256" key="2">
    <source>
        <dbReference type="ARBA" id="ARBA00006719"/>
    </source>
</evidence>
<comment type="similarity">
    <text evidence="2">Belongs to the urotensin-2 family.</text>
</comment>
<keyword evidence="7" id="KW-1133">Transmembrane helix</keyword>
<dbReference type="GO" id="GO:0097746">
    <property type="term" value="P:blood vessel diameter maintenance"/>
    <property type="evidence" value="ECO:0007669"/>
    <property type="project" value="InterPro"/>
</dbReference>
<dbReference type="Ensembl" id="ENSOMET00000018183.1">
    <property type="protein sequence ID" value="ENSOMEP00000029070.1"/>
    <property type="gene ID" value="ENSOMEG00000012479.1"/>
</dbReference>
<feature type="coiled-coil region" evidence="6">
    <location>
        <begin position="70"/>
        <end position="97"/>
    </location>
</feature>
<dbReference type="GO" id="GO:0005179">
    <property type="term" value="F:hormone activity"/>
    <property type="evidence" value="ECO:0007669"/>
    <property type="project" value="UniProtKB-KW"/>
</dbReference>
<dbReference type="InterPro" id="IPR001483">
    <property type="entry name" value="Urotensin_II"/>
</dbReference>